<dbReference type="InterPro" id="IPR003790">
    <property type="entry name" value="GHL10"/>
</dbReference>
<dbReference type="InterPro" id="IPR013783">
    <property type="entry name" value="Ig-like_fold"/>
</dbReference>
<dbReference type="PANTHER" id="PTHR43405">
    <property type="entry name" value="GLYCOSYL HYDROLASE DIGH"/>
    <property type="match status" value="1"/>
</dbReference>
<dbReference type="SUPFAM" id="SSF51445">
    <property type="entry name" value="(Trans)glycosidases"/>
    <property type="match status" value="1"/>
</dbReference>
<dbReference type="PROSITE" id="PS50853">
    <property type="entry name" value="FN3"/>
    <property type="match status" value="1"/>
</dbReference>
<name>A0A2P8D9N7_9BACT</name>
<dbReference type="InterPro" id="IPR052177">
    <property type="entry name" value="Divisome_Glycosyl_Hydrolase"/>
</dbReference>
<dbReference type="EMBL" id="PYGD01000001">
    <property type="protein sequence ID" value="PSK93891.1"/>
    <property type="molecule type" value="Genomic_DNA"/>
</dbReference>
<dbReference type="InterPro" id="IPR003961">
    <property type="entry name" value="FN3_dom"/>
</dbReference>
<dbReference type="Proteomes" id="UP000240572">
    <property type="component" value="Unassembled WGS sequence"/>
</dbReference>
<dbReference type="PANTHER" id="PTHR43405:SF1">
    <property type="entry name" value="GLYCOSYL HYDROLASE DIGH"/>
    <property type="match status" value="1"/>
</dbReference>
<keyword evidence="4" id="KW-1185">Reference proteome</keyword>
<dbReference type="RefSeq" id="WP_181358267.1">
    <property type="nucleotide sequence ID" value="NZ_PYGD01000001.1"/>
</dbReference>
<dbReference type="AlphaFoldDB" id="A0A2P8D9N7"/>
<dbReference type="InterPro" id="IPR017853">
    <property type="entry name" value="GH"/>
</dbReference>
<evidence type="ECO:0000313" key="3">
    <source>
        <dbReference type="EMBL" id="PSK93891.1"/>
    </source>
</evidence>
<dbReference type="Pfam" id="PF02638">
    <property type="entry name" value="GHL10"/>
    <property type="match status" value="1"/>
</dbReference>
<keyword evidence="3" id="KW-0449">Lipoprotein</keyword>
<dbReference type="Gene3D" id="3.20.20.80">
    <property type="entry name" value="Glycosidases"/>
    <property type="match status" value="1"/>
</dbReference>
<dbReference type="SUPFAM" id="SSF49265">
    <property type="entry name" value="Fibronectin type III"/>
    <property type="match status" value="1"/>
</dbReference>
<accession>A0A2P8D9N7</accession>
<comment type="caution">
    <text evidence="3">The sequence shown here is derived from an EMBL/GenBank/DDBJ whole genome shotgun (WGS) entry which is preliminary data.</text>
</comment>
<dbReference type="Gene3D" id="2.60.40.10">
    <property type="entry name" value="Immunoglobulins"/>
    <property type="match status" value="1"/>
</dbReference>
<keyword evidence="1" id="KW-0732">Signal</keyword>
<feature type="domain" description="Fibronectin type-III" evidence="2">
    <location>
        <begin position="393"/>
        <end position="488"/>
    </location>
</feature>
<evidence type="ECO:0000259" key="2">
    <source>
        <dbReference type="PROSITE" id="PS50853"/>
    </source>
</evidence>
<evidence type="ECO:0000256" key="1">
    <source>
        <dbReference type="ARBA" id="ARBA00022729"/>
    </source>
</evidence>
<evidence type="ECO:0000313" key="4">
    <source>
        <dbReference type="Proteomes" id="UP000240572"/>
    </source>
</evidence>
<gene>
    <name evidence="3" type="ORF">B0I18_10139</name>
</gene>
<reference evidence="3 4" key="1">
    <citation type="submission" date="2018-03" db="EMBL/GenBank/DDBJ databases">
        <title>Genomic Encyclopedia of Type Strains, Phase III (KMG-III): the genomes of soil and plant-associated and newly described type strains.</title>
        <authorList>
            <person name="Whitman W."/>
        </authorList>
    </citation>
    <scope>NUCLEOTIDE SEQUENCE [LARGE SCALE GENOMIC DNA]</scope>
    <source>
        <strain evidence="3 4">CGMCC 1.12700</strain>
    </source>
</reference>
<proteinExistence type="predicted"/>
<sequence length="488" mass="55933">MITAYPLFARETSPKRELRAAWIATVSNIDWPSRQGLSAQQQQQEFINHLNFLQGCGFNAVVVQVRPAADAFYASPYEPWSKYLSGKQGQPPFPKYDPLEFMISECHKRNMEFHAWFNPFRALVASNSNPNPADHATRTHPDWIIHYGGKSYFDPGNPEAREYVLKVILDVVSRYDVDAIHIDDYFYPYPVGGMTFPDQGSYAKYNTGMSRDDWRRNNVNLFISQLNMIVKKEKSWVKFGVSPFGIWRNDSKDPRGSATRGTSCYDDLYSDVKLWAEKKWVDYLAPQLYWERGHRVAAYDVLLPWWKENIAQRQLFIGLGIYRMVNAKTYPWNSPNEILAEMQAARAVHANGFIFYSASSFNKIKPALADSLRLSYFGNIAIPPATPWLDNTPPAAPTVTVISSAQGNFVRWEQNNTANEPLRYLVYRFELNEKTDLTNSSKILALTRSKSFTDKDYDAAKSYRYVVTALDRLWNESDPSNIAASSTD</sequence>
<protein>
    <submittedName>
        <fullName evidence="3">Uncharacterized lipoprotein YddW (UPF0748 family)</fullName>
    </submittedName>
</protein>
<organism evidence="3 4">
    <name type="scientific">Taibaiella chishuiensis</name>
    <dbReference type="NCBI Taxonomy" id="1434707"/>
    <lineage>
        <taxon>Bacteria</taxon>
        <taxon>Pseudomonadati</taxon>
        <taxon>Bacteroidota</taxon>
        <taxon>Chitinophagia</taxon>
        <taxon>Chitinophagales</taxon>
        <taxon>Chitinophagaceae</taxon>
        <taxon>Taibaiella</taxon>
    </lineage>
</organism>
<dbReference type="InterPro" id="IPR036116">
    <property type="entry name" value="FN3_sf"/>
</dbReference>